<evidence type="ECO:0000313" key="6">
    <source>
        <dbReference type="Proteomes" id="UP000036410"/>
    </source>
</evidence>
<gene>
    <name evidence="5" type="primary">yoaH</name>
    <name evidence="5" type="ORF">AS52_03555</name>
</gene>
<keyword evidence="3" id="KW-0812">Transmembrane</keyword>
<reference evidence="5 6" key="1">
    <citation type="submission" date="2015-01" db="EMBL/GenBank/DDBJ databases">
        <title>Genome sequence of bacillus megaterium Q3.</title>
        <authorList>
            <person name="Wang Y."/>
            <person name="Luo K."/>
            <person name="Bai L."/>
            <person name="Luo F."/>
        </authorList>
    </citation>
    <scope>NUCLEOTIDE SEQUENCE [LARGE SCALE GENOMIC DNA]</scope>
    <source>
        <strain evidence="5 6">Q3</strain>
    </source>
</reference>
<accession>A0A806U2D7</accession>
<dbReference type="Proteomes" id="UP000036410">
    <property type="component" value="Chromosome"/>
</dbReference>
<dbReference type="SMART" id="SM00283">
    <property type="entry name" value="MA"/>
    <property type="match status" value="1"/>
</dbReference>
<dbReference type="PANTHER" id="PTHR32089">
    <property type="entry name" value="METHYL-ACCEPTING CHEMOTAXIS PROTEIN MCPB"/>
    <property type="match status" value="1"/>
</dbReference>
<name>A0A806U2D7_PRIMG</name>
<dbReference type="PANTHER" id="PTHR32089:SF112">
    <property type="entry name" value="LYSOZYME-LIKE PROTEIN-RELATED"/>
    <property type="match status" value="1"/>
</dbReference>
<feature type="transmembrane region" description="Helical" evidence="3">
    <location>
        <begin position="147"/>
        <end position="168"/>
    </location>
</feature>
<keyword evidence="3" id="KW-1133">Transmembrane helix</keyword>
<dbReference type="CDD" id="cd11386">
    <property type="entry name" value="MCP_signal"/>
    <property type="match status" value="1"/>
</dbReference>
<evidence type="ECO:0000313" key="5">
    <source>
        <dbReference type="EMBL" id="AKP78516.1"/>
    </source>
</evidence>
<protein>
    <submittedName>
        <fullName evidence="5">Methyl-accepting chemotaxis protein YoaH</fullName>
    </submittedName>
</protein>
<dbReference type="Gene3D" id="1.10.287.950">
    <property type="entry name" value="Methyl-accepting chemotaxis protein"/>
    <property type="match status" value="1"/>
</dbReference>
<sequence>MNKHKLMVVLSSGAVILSLLIHIIHRIWPMKMSGMSMEHNSAPGEVSLIFLMLPIVFLGVLLVLYVKKHELVPAFVTLTLTFSSISTVIGGGGMVEYHFSIFMVIAILSYYENVKLLLLMTGIFVVEHLVGFFVPFFTPIIFGTSSYSFSMLCLHAAYLIFTSGATAWQITSKKKYTEQLQQQNKQKQHIIYDMMKKLHETNGQVRQTVADLKESLEESQAASHHTTASMQELAAGADQQVIMAQKSSEFLEEMTQGVTKIAEASAAVSEASDQTANEAVQGKEKIQEAIQQIHTIDSSVQHAASVIHQLKERSAEINDIMSVISGIAAQTNLLALNAAIEAARAGEHGKGFAVVAAEVRKLAEQSNQSAEQVARLIQHIQQETFQAVAFIQSGTADVKNGILLANEAENVFNRIADASAYVHEQIQQTAASAQQIAAGSTQVLHAVSEMTAFANQSAASSSSISSASVRQLESLQTIDQTAEFLSELVEELGSVTEKLAKQA</sequence>
<dbReference type="GO" id="GO:0016020">
    <property type="term" value="C:membrane"/>
    <property type="evidence" value="ECO:0007669"/>
    <property type="project" value="InterPro"/>
</dbReference>
<feature type="domain" description="Methyl-accepting transducer" evidence="4">
    <location>
        <begin position="215"/>
        <end position="451"/>
    </location>
</feature>
<feature type="transmembrane region" description="Helical" evidence="3">
    <location>
        <begin position="116"/>
        <end position="141"/>
    </location>
</feature>
<feature type="transmembrane region" description="Helical" evidence="3">
    <location>
        <begin position="6"/>
        <end position="25"/>
    </location>
</feature>
<proteinExistence type="predicted"/>
<organism evidence="5 6">
    <name type="scientific">Priestia megaterium Q3</name>
    <dbReference type="NCBI Taxonomy" id="1452722"/>
    <lineage>
        <taxon>Bacteria</taxon>
        <taxon>Bacillati</taxon>
        <taxon>Bacillota</taxon>
        <taxon>Bacilli</taxon>
        <taxon>Bacillales</taxon>
        <taxon>Bacillaceae</taxon>
        <taxon>Priestia</taxon>
    </lineage>
</organism>
<dbReference type="AlphaFoldDB" id="A0A806U2D7"/>
<dbReference type="Pfam" id="PF00015">
    <property type="entry name" value="MCPsignal"/>
    <property type="match status" value="1"/>
</dbReference>
<keyword evidence="3" id="KW-0472">Membrane</keyword>
<evidence type="ECO:0000256" key="3">
    <source>
        <dbReference type="SAM" id="Phobius"/>
    </source>
</evidence>
<evidence type="ECO:0000259" key="4">
    <source>
        <dbReference type="PROSITE" id="PS50111"/>
    </source>
</evidence>
<dbReference type="PROSITE" id="PS50111">
    <property type="entry name" value="CHEMOTAXIS_TRANSDUC_2"/>
    <property type="match status" value="1"/>
</dbReference>
<dbReference type="EMBL" id="CP010586">
    <property type="protein sequence ID" value="AKP78516.1"/>
    <property type="molecule type" value="Genomic_DNA"/>
</dbReference>
<dbReference type="RefSeq" id="WP_049165757.1">
    <property type="nucleotide sequence ID" value="NZ_CP010586.1"/>
</dbReference>
<feature type="transmembrane region" description="Helical" evidence="3">
    <location>
        <begin position="72"/>
        <end position="95"/>
    </location>
</feature>
<dbReference type="GO" id="GO:0007165">
    <property type="term" value="P:signal transduction"/>
    <property type="evidence" value="ECO:0007669"/>
    <property type="project" value="UniProtKB-KW"/>
</dbReference>
<evidence type="ECO:0000256" key="1">
    <source>
        <dbReference type="ARBA" id="ARBA00023224"/>
    </source>
</evidence>
<feature type="transmembrane region" description="Helical" evidence="3">
    <location>
        <begin position="46"/>
        <end position="66"/>
    </location>
</feature>
<evidence type="ECO:0000256" key="2">
    <source>
        <dbReference type="PROSITE-ProRule" id="PRU00284"/>
    </source>
</evidence>
<dbReference type="InterPro" id="IPR004089">
    <property type="entry name" value="MCPsignal_dom"/>
</dbReference>
<dbReference type="SUPFAM" id="SSF58104">
    <property type="entry name" value="Methyl-accepting chemotaxis protein (MCP) signaling domain"/>
    <property type="match status" value="1"/>
</dbReference>
<keyword evidence="1 2" id="KW-0807">Transducer</keyword>